<dbReference type="CDD" id="cd00841">
    <property type="entry name" value="MPP_YfcE"/>
    <property type="match status" value="1"/>
</dbReference>
<dbReference type="InterPro" id="IPR041802">
    <property type="entry name" value="MPP_YfcE"/>
</dbReference>
<evidence type="ECO:0000259" key="3">
    <source>
        <dbReference type="Pfam" id="PF12850"/>
    </source>
</evidence>
<dbReference type="Pfam" id="PF12850">
    <property type="entry name" value="Metallophos_2"/>
    <property type="match status" value="1"/>
</dbReference>
<dbReference type="PANTHER" id="PTHR43165">
    <property type="entry name" value="METALLOPHOSPHOESTERASE"/>
    <property type="match status" value="1"/>
</dbReference>
<reference evidence="5" key="1">
    <citation type="submission" date="2018-12" db="EMBL/GenBank/DDBJ databases">
        <title>Complete genome sequence of an uncultured bacterium of the candidate phylum Bipolaricaulota.</title>
        <authorList>
            <person name="Kadnikov V.V."/>
            <person name="Mardanov A.V."/>
            <person name="Beletsky A.V."/>
            <person name="Frank Y.A."/>
            <person name="Karnachuk O.V."/>
            <person name="Ravin N.V."/>
        </authorList>
    </citation>
    <scope>NUCLEOTIDE SEQUENCE [LARGE SCALE GENOMIC DNA]</scope>
</reference>
<dbReference type="InterPro" id="IPR053193">
    <property type="entry name" value="MetalloPDE_YfcE-like"/>
</dbReference>
<dbReference type="NCBIfam" id="TIGR00040">
    <property type="entry name" value="yfcE"/>
    <property type="match status" value="1"/>
</dbReference>
<dbReference type="EMBL" id="CP034928">
    <property type="protein sequence ID" value="QAA76308.1"/>
    <property type="molecule type" value="Genomic_DNA"/>
</dbReference>
<dbReference type="SUPFAM" id="SSF56300">
    <property type="entry name" value="Metallo-dependent phosphatases"/>
    <property type="match status" value="1"/>
</dbReference>
<dbReference type="Gene3D" id="3.60.21.10">
    <property type="match status" value="1"/>
</dbReference>
<dbReference type="InterPro" id="IPR029052">
    <property type="entry name" value="Metallo-depent_PP-like"/>
</dbReference>
<dbReference type="PANTHER" id="PTHR43165:SF1">
    <property type="entry name" value="PHOSPHODIESTERASE MJ0936"/>
    <property type="match status" value="1"/>
</dbReference>
<sequence>MRIGVVSDTHDHLDRLRRALEVCRKEGAALVLHAGDFISPFTAVPFVETGLSLIGVFGNNDGDVRHLQERFRGCGELHAGPHELGLAGRRVVLMHEPRTLDALIDSGRYDLVVYGHTHRVDVRGGFPRVVNPGECCGWITGRATCAVVDLSTLETQIFDLGQP</sequence>
<name>A0A410FTP9_BIPS1</name>
<accession>A0A410FTP9</accession>
<evidence type="ECO:0000256" key="2">
    <source>
        <dbReference type="RuleBase" id="RU362039"/>
    </source>
</evidence>
<dbReference type="GO" id="GO:0016787">
    <property type="term" value="F:hydrolase activity"/>
    <property type="evidence" value="ECO:0007669"/>
    <property type="project" value="UniProtKB-UniRule"/>
</dbReference>
<dbReference type="KEGG" id="bih:BIP78_0542"/>
<dbReference type="AlphaFoldDB" id="A0A410FTP9"/>
<keyword evidence="2" id="KW-0479">Metal-binding</keyword>
<dbReference type="Proteomes" id="UP000287233">
    <property type="component" value="Chromosome"/>
</dbReference>
<evidence type="ECO:0000256" key="1">
    <source>
        <dbReference type="ARBA" id="ARBA00008950"/>
    </source>
</evidence>
<protein>
    <recommendedName>
        <fullName evidence="2">Phosphoesterase</fullName>
        <ecNumber evidence="2">3.1.4.-</ecNumber>
    </recommendedName>
</protein>
<evidence type="ECO:0000313" key="4">
    <source>
        <dbReference type="EMBL" id="QAA76308.1"/>
    </source>
</evidence>
<evidence type="ECO:0000313" key="5">
    <source>
        <dbReference type="Proteomes" id="UP000287233"/>
    </source>
</evidence>
<proteinExistence type="inferred from homology"/>
<dbReference type="InterPro" id="IPR024654">
    <property type="entry name" value="Calcineurin-like_PHP_lpxH"/>
</dbReference>
<comment type="similarity">
    <text evidence="1 2">Belongs to the metallophosphoesterase superfamily. YfcE family.</text>
</comment>
<gene>
    <name evidence="4" type="ORF">BIP78_0542</name>
</gene>
<comment type="cofactor">
    <cofactor evidence="2">
        <name>a divalent metal cation</name>
        <dbReference type="ChEBI" id="CHEBI:60240"/>
    </cofactor>
</comment>
<organism evidence="4 5">
    <name type="scientific">Bipolaricaulis sibiricus</name>
    <dbReference type="NCBI Taxonomy" id="2501609"/>
    <lineage>
        <taxon>Bacteria</taxon>
        <taxon>Candidatus Bipolaricaulota</taxon>
        <taxon>Candidatus Bipolaricaulia</taxon>
        <taxon>Candidatus Bipolaricaulales</taxon>
        <taxon>Candidatus Bipolaricaulaceae</taxon>
        <taxon>Candidatus Bipolaricaulis</taxon>
    </lineage>
</organism>
<feature type="domain" description="Calcineurin-like phosphoesterase" evidence="3">
    <location>
        <begin position="1"/>
        <end position="152"/>
    </location>
</feature>
<dbReference type="EC" id="3.1.4.-" evidence="2"/>
<dbReference type="GO" id="GO:0046872">
    <property type="term" value="F:metal ion binding"/>
    <property type="evidence" value="ECO:0007669"/>
    <property type="project" value="UniProtKB-KW"/>
</dbReference>
<dbReference type="InterPro" id="IPR000979">
    <property type="entry name" value="Phosphodiesterase_MJ0936/Vps29"/>
</dbReference>